<organism evidence="4 5">
    <name type="scientific">Mycolicibacterium goodii</name>
    <name type="common">Mycobacterium goodii</name>
    <dbReference type="NCBI Taxonomy" id="134601"/>
    <lineage>
        <taxon>Bacteria</taxon>
        <taxon>Bacillati</taxon>
        <taxon>Actinomycetota</taxon>
        <taxon>Actinomycetes</taxon>
        <taxon>Mycobacteriales</taxon>
        <taxon>Mycobacteriaceae</taxon>
        <taxon>Mycolicibacterium</taxon>
    </lineage>
</organism>
<dbReference type="NCBIfam" id="NF004521">
    <property type="entry name" value="PRK05866.1"/>
    <property type="match status" value="1"/>
</dbReference>
<dbReference type="GO" id="GO:0016491">
    <property type="term" value="F:oxidoreductase activity"/>
    <property type="evidence" value="ECO:0007669"/>
    <property type="project" value="UniProtKB-KW"/>
</dbReference>
<dbReference type="Proteomes" id="UP000062255">
    <property type="component" value="Chromosome"/>
</dbReference>
<evidence type="ECO:0000313" key="4">
    <source>
        <dbReference type="EMBL" id="AKS30535.1"/>
    </source>
</evidence>
<dbReference type="Gene3D" id="3.40.50.720">
    <property type="entry name" value="NAD(P)-binding Rossmann-like Domain"/>
    <property type="match status" value="1"/>
</dbReference>
<sequence length="304" mass="32466">MSKHPLRRLTDNLFLASMRPPVADQLIQLRAARDAVDLRGKRVLITGASSGIGAAAAAKFAERGARLIVVARRAELLDEVAGGITASGGDATARPCDLTDLDAIDALVAEIDSQYGGIDILVNNAGHSIRRPLAESLERWHDIERTMTLNYYSPLRLIRGFAPGMRERGAGHIINVSTWGVLSEASPLFSVYQASKAALSAVSRVIETEWGDGGVHSTTLYYPLVDTPMIKPTRAFDGLPALSADEAADWMITAARYRPVQIAPRVAVGARALNAVAPGVVNAVMKRQSAQPDGVGRRPIFPAG</sequence>
<accession>A0A0K0WZB9</accession>
<dbReference type="PATRIC" id="fig|134601.6.peg.25"/>
<dbReference type="Pfam" id="PF00106">
    <property type="entry name" value="adh_short"/>
    <property type="match status" value="1"/>
</dbReference>
<dbReference type="PRINTS" id="PR00080">
    <property type="entry name" value="SDRFAMILY"/>
</dbReference>
<dbReference type="InterPro" id="IPR002347">
    <property type="entry name" value="SDR_fam"/>
</dbReference>
<dbReference type="PANTHER" id="PTHR44196">
    <property type="entry name" value="DEHYDROGENASE/REDUCTASE SDR FAMILY MEMBER 7B"/>
    <property type="match status" value="1"/>
</dbReference>
<protein>
    <submittedName>
        <fullName evidence="4">Short-chain dehydrogenase</fullName>
    </submittedName>
</protein>
<dbReference type="PRINTS" id="PR00081">
    <property type="entry name" value="GDHRDH"/>
</dbReference>
<dbReference type="SUPFAM" id="SSF51735">
    <property type="entry name" value="NAD(P)-binding Rossmann-fold domains"/>
    <property type="match status" value="1"/>
</dbReference>
<evidence type="ECO:0000313" key="5">
    <source>
        <dbReference type="Proteomes" id="UP000062255"/>
    </source>
</evidence>
<comment type="similarity">
    <text evidence="1 3">Belongs to the short-chain dehydrogenases/reductases (SDR) family.</text>
</comment>
<evidence type="ECO:0000256" key="2">
    <source>
        <dbReference type="ARBA" id="ARBA00023002"/>
    </source>
</evidence>
<dbReference type="STRING" id="134601.AFA91_00100"/>
<dbReference type="RefSeq" id="WP_049742936.1">
    <property type="nucleotide sequence ID" value="NZ_CP012150.1"/>
</dbReference>
<reference evidence="4 5" key="1">
    <citation type="submission" date="2015-07" db="EMBL/GenBank/DDBJ databases">
        <title>Complete genome sequence of Mycobacterium goodii X7B, a facultative thermophilic biodesulfurizing bacterium.</title>
        <authorList>
            <person name="Yu B."/>
            <person name="Li F."/>
            <person name="Xu P."/>
        </authorList>
    </citation>
    <scope>NUCLEOTIDE SEQUENCE [LARGE SCALE GENOMIC DNA]</scope>
    <source>
        <strain evidence="4 5">X7B</strain>
    </source>
</reference>
<dbReference type="KEGG" id="mgo:AFA91_00100"/>
<dbReference type="AlphaFoldDB" id="A0A0K0WZB9"/>
<dbReference type="CDD" id="cd05233">
    <property type="entry name" value="SDR_c"/>
    <property type="match status" value="1"/>
</dbReference>
<evidence type="ECO:0000256" key="3">
    <source>
        <dbReference type="RuleBase" id="RU000363"/>
    </source>
</evidence>
<evidence type="ECO:0000256" key="1">
    <source>
        <dbReference type="ARBA" id="ARBA00006484"/>
    </source>
</evidence>
<dbReference type="EMBL" id="CP012150">
    <property type="protein sequence ID" value="AKS30535.1"/>
    <property type="molecule type" value="Genomic_DNA"/>
</dbReference>
<keyword evidence="2" id="KW-0560">Oxidoreductase</keyword>
<dbReference type="GO" id="GO:0016020">
    <property type="term" value="C:membrane"/>
    <property type="evidence" value="ECO:0007669"/>
    <property type="project" value="TreeGrafter"/>
</dbReference>
<gene>
    <name evidence="4" type="ORF">AFA91_00100</name>
</gene>
<dbReference type="PANTHER" id="PTHR44196:SF1">
    <property type="entry name" value="DEHYDROGENASE_REDUCTASE SDR FAMILY MEMBER 7B"/>
    <property type="match status" value="1"/>
</dbReference>
<name>A0A0K0WZB9_MYCGD</name>
<dbReference type="OrthoDB" id="9810734at2"/>
<dbReference type="InterPro" id="IPR036291">
    <property type="entry name" value="NAD(P)-bd_dom_sf"/>
</dbReference>
<proteinExistence type="inferred from homology"/>